<proteinExistence type="predicted"/>
<evidence type="ECO:0008006" key="4">
    <source>
        <dbReference type="Google" id="ProtNLM"/>
    </source>
</evidence>
<dbReference type="InterPro" id="IPR016024">
    <property type="entry name" value="ARM-type_fold"/>
</dbReference>
<evidence type="ECO:0000256" key="1">
    <source>
        <dbReference type="SAM" id="MobiDB-lite"/>
    </source>
</evidence>
<comment type="caution">
    <text evidence="2">The sequence shown here is derived from an EMBL/GenBank/DDBJ whole genome shotgun (WGS) entry which is preliminary data.</text>
</comment>
<evidence type="ECO:0000313" key="3">
    <source>
        <dbReference type="Proteomes" id="UP000605992"/>
    </source>
</evidence>
<gene>
    <name evidence="2" type="ORF">Pth03_78200</name>
</gene>
<dbReference type="RefSeq" id="WP_203949487.1">
    <property type="nucleotide sequence ID" value="NZ_BOOR01000085.1"/>
</dbReference>
<sequence>MAWWENDPVYQAVEQAFVDGDPEEHAGGPLDVRAVVASISREAKDAFAYDDVPWGRFPRGPETRDHVARLRSHDADVVYHAVRGVNGELANSAWSVAALAVPFLLRVAADPRGHCRAYALELAAGIVQWTPGPGRCTREELLRVTDGEGRYEPSGYFGTWGIEAARDAIAADADLVTALLDDPDPEVRAAAAYAGVVASGHIDDIRGALHTRLRVEADPTVRAGLVLAIAQLAYEHADPACEAWAQELWSDPAMPPAVRVSAALGWLCLTDAPVPDALGAVLDACATDETARLMTPLPWMRAVDYDGDAGLRRCLRGLLHPESLEPQWDDPWRSPPRAHLSDFPGHAATGGAAGIRQKGTAPT</sequence>
<feature type="region of interest" description="Disordered" evidence="1">
    <location>
        <begin position="325"/>
        <end position="363"/>
    </location>
</feature>
<evidence type="ECO:0000313" key="2">
    <source>
        <dbReference type="EMBL" id="GII59431.1"/>
    </source>
</evidence>
<dbReference type="Proteomes" id="UP000605992">
    <property type="component" value="Unassembled WGS sequence"/>
</dbReference>
<dbReference type="InterPro" id="IPR011989">
    <property type="entry name" value="ARM-like"/>
</dbReference>
<reference evidence="2" key="1">
    <citation type="submission" date="2021-01" db="EMBL/GenBank/DDBJ databases">
        <title>Whole genome shotgun sequence of Planotetraspora thailandica NBRC 104271.</title>
        <authorList>
            <person name="Komaki H."/>
            <person name="Tamura T."/>
        </authorList>
    </citation>
    <scope>NUCLEOTIDE SEQUENCE</scope>
    <source>
        <strain evidence="2">NBRC 104271</strain>
    </source>
</reference>
<dbReference type="SUPFAM" id="SSF48371">
    <property type="entry name" value="ARM repeat"/>
    <property type="match status" value="1"/>
</dbReference>
<dbReference type="EMBL" id="BOOR01000085">
    <property type="protein sequence ID" value="GII59431.1"/>
    <property type="molecule type" value="Genomic_DNA"/>
</dbReference>
<protein>
    <recommendedName>
        <fullName evidence="4">PBS lyase</fullName>
    </recommendedName>
</protein>
<dbReference type="Gene3D" id="1.25.10.10">
    <property type="entry name" value="Leucine-rich Repeat Variant"/>
    <property type="match status" value="1"/>
</dbReference>
<dbReference type="AlphaFoldDB" id="A0A8J4DFE8"/>
<keyword evidence="3" id="KW-1185">Reference proteome</keyword>
<accession>A0A8J4DFE8</accession>
<name>A0A8J4DFE8_9ACTN</name>
<organism evidence="2 3">
    <name type="scientific">Planotetraspora thailandica</name>
    <dbReference type="NCBI Taxonomy" id="487172"/>
    <lineage>
        <taxon>Bacteria</taxon>
        <taxon>Bacillati</taxon>
        <taxon>Actinomycetota</taxon>
        <taxon>Actinomycetes</taxon>
        <taxon>Streptosporangiales</taxon>
        <taxon>Streptosporangiaceae</taxon>
        <taxon>Planotetraspora</taxon>
    </lineage>
</organism>